<dbReference type="CDD" id="cd09274">
    <property type="entry name" value="RNase_HI_RT_Ty3"/>
    <property type="match status" value="1"/>
</dbReference>
<gene>
    <name evidence="10" type="primary">Tf2-12_12</name>
    <name evidence="10" type="ORF">CK203_022146</name>
</gene>
<dbReference type="FunFam" id="3.30.70.270:FF:000020">
    <property type="entry name" value="Transposon Tf2-6 polyprotein-like Protein"/>
    <property type="match status" value="1"/>
</dbReference>
<dbReference type="Pfam" id="PF00078">
    <property type="entry name" value="RVT_1"/>
    <property type="match status" value="1"/>
</dbReference>
<protein>
    <recommendedName>
        <fullName evidence="1">RNA-directed DNA polymerase</fullName>
        <ecNumber evidence="1">2.7.7.49</ecNumber>
    </recommendedName>
</protein>
<dbReference type="Pfam" id="PF17917">
    <property type="entry name" value="RT_RNaseH"/>
    <property type="match status" value="1"/>
</dbReference>
<evidence type="ECO:0000256" key="3">
    <source>
        <dbReference type="ARBA" id="ARBA00022695"/>
    </source>
</evidence>
<dbReference type="InterPro" id="IPR050951">
    <property type="entry name" value="Retrovirus_Pol_polyprotein"/>
</dbReference>
<feature type="compositionally biased region" description="Basic and acidic residues" evidence="8">
    <location>
        <begin position="397"/>
        <end position="407"/>
    </location>
</feature>
<dbReference type="CDD" id="cd00303">
    <property type="entry name" value="retropepsin_like"/>
    <property type="match status" value="1"/>
</dbReference>
<accession>A0A438FZL3</accession>
<dbReference type="InterPro" id="IPR021109">
    <property type="entry name" value="Peptidase_aspartic_dom_sf"/>
</dbReference>
<dbReference type="EMBL" id="QGNW01000688">
    <property type="protein sequence ID" value="RVW65407.1"/>
    <property type="molecule type" value="Genomic_DNA"/>
</dbReference>
<name>A0A438FZL3_VITVI</name>
<sequence>MEYFLAEKEGKPSGYPRNSRLEEIIPEPRWNGGTGQAPDVRHPEKAAVRHPEKLELRPDRMAAVRYPEKLELRLDRIPDVRYPDKGECRRTEFRMLGRKVGYGRVLSTAHQCNGGLTGEDDSIEEALGEWPSEDGTVASWAEHTMREVQAQRSMLESHDNFFEEKLAEFKTEMQSRIDDFKETLQSYGKDIAILKKAVLQGFASGPEASSSKVRVPEPKGFNDNRNAKELENFLWDIEQFFKAAHVPDGEKVSITSMYLTGDAKLWWRTRVEDDAESGRPQITTWETLKKELKDQFLPTNTAWVARETLKRLRHTGSVREYVKEFSSLMLDIKNMSEEDKLFNFMSGLQGWAQTELRRQGIRDLPTTMRPMSEGGKKAKNEGKTKESGWKKQNKKPAVGEKPVEKTTKVVQQTTRMMGCFICNGPHRAKDYPKIEKLSALVTADDKGDSDPKTPPRVNPLKLLNVILGETPVQKSLMHVHAVVNGVQVKALVDSGATHNFVATREATRLGLKLKEDTSQIKAVNSQAQKIHGVAKNVPMQIGDWKGTCSLLCVPLDDFDLILGVDFLLRAKVALILHLGGLVVLEEKQSCFVKALRTKDGGKGQPEMLSAIQLKKGLKKGQETYIAALIEINEGQSVEVPDLVVKILKEFKDVMPAELPKELPPRRPIDHKIKLLPGTKAPARAPYRMPPIELLELRKQLKELLDAGLIQPSKASYGAPVLFQKKQDGSLRMCVDYRALNKVTIKNKYPIPLAAELFDRLSKASYFTKLDLRSGYWQVRIAVGDEGKTTCVTRKTLTEHEKHLRLVFQRLRENRLYVKPDKCEFAHEEITFLGHKISAGLFRIDKGKVQAIMEWSVPTKVTELRSFLGLANYYRRFIKGYSKMVSPLTDLLKKENSWTGTGSEGHPVAFESRKLNNAEQRYSTHEKEMTAVVHCLQQWRHYLLGSIFTVEFLADFRFEWLHRPRRHNTVANALSRKEDAAYGKLKQQVKEGVIRKYWLKGDLLVAKGERWYVPAGGLRKDLLQETHDSKWAGHLGEERTLALLARSYYWLKMGEGRAGLCEVLLDRFSKYVVFIPAPDACPAEEAARLFFSNVVKHFGLPRDIVSDRDTRFIGKFWVELFKLLGSELKFSTANHPQTDGQTERINALLEEYLRHYVTTTQKNWVDLMDTAQLCYNLQRS</sequence>
<dbReference type="InterPro" id="IPR043502">
    <property type="entry name" value="DNA/RNA_pol_sf"/>
</dbReference>
<feature type="region of interest" description="Disordered" evidence="8">
    <location>
        <begin position="365"/>
        <end position="407"/>
    </location>
</feature>
<feature type="compositionally biased region" description="Basic and acidic residues" evidence="8">
    <location>
        <begin position="1"/>
        <end position="11"/>
    </location>
</feature>
<evidence type="ECO:0000256" key="6">
    <source>
        <dbReference type="ARBA" id="ARBA00022801"/>
    </source>
</evidence>
<dbReference type="InterPro" id="IPR036397">
    <property type="entry name" value="RNaseH_sf"/>
</dbReference>
<evidence type="ECO:0000256" key="5">
    <source>
        <dbReference type="ARBA" id="ARBA00022759"/>
    </source>
</evidence>
<dbReference type="GO" id="GO:0004519">
    <property type="term" value="F:endonuclease activity"/>
    <property type="evidence" value="ECO:0007669"/>
    <property type="project" value="UniProtKB-KW"/>
</dbReference>
<dbReference type="InterPro" id="IPR001584">
    <property type="entry name" value="Integrase_cat-core"/>
</dbReference>
<dbReference type="PROSITE" id="PS50994">
    <property type="entry name" value="INTEGRASE"/>
    <property type="match status" value="1"/>
</dbReference>
<keyword evidence="5" id="KW-0255">Endonuclease</keyword>
<keyword evidence="2" id="KW-0808">Transferase</keyword>
<evidence type="ECO:0000259" key="9">
    <source>
        <dbReference type="PROSITE" id="PS50994"/>
    </source>
</evidence>
<evidence type="ECO:0000256" key="4">
    <source>
        <dbReference type="ARBA" id="ARBA00022722"/>
    </source>
</evidence>
<dbReference type="PANTHER" id="PTHR37984:SF5">
    <property type="entry name" value="PROTEIN NYNRIN-LIKE"/>
    <property type="match status" value="1"/>
</dbReference>
<dbReference type="InterPro" id="IPR012337">
    <property type="entry name" value="RNaseH-like_sf"/>
</dbReference>
<dbReference type="SUPFAM" id="SSF53098">
    <property type="entry name" value="Ribonuclease H-like"/>
    <property type="match status" value="1"/>
</dbReference>
<dbReference type="GO" id="GO:0003676">
    <property type="term" value="F:nucleic acid binding"/>
    <property type="evidence" value="ECO:0007669"/>
    <property type="project" value="InterPro"/>
</dbReference>
<evidence type="ECO:0000313" key="10">
    <source>
        <dbReference type="EMBL" id="RVW65407.1"/>
    </source>
</evidence>
<dbReference type="EC" id="2.7.7.49" evidence="1"/>
<keyword evidence="7" id="KW-0695">RNA-directed DNA polymerase</keyword>
<feature type="compositionally biased region" description="Basic and acidic residues" evidence="8">
    <location>
        <begin position="39"/>
        <end position="48"/>
    </location>
</feature>
<dbReference type="Proteomes" id="UP000288805">
    <property type="component" value="Unassembled WGS sequence"/>
</dbReference>
<comment type="caution">
    <text evidence="10">The sequence shown here is derived from an EMBL/GenBank/DDBJ whole genome shotgun (WGS) entry which is preliminary data.</text>
</comment>
<dbReference type="InterPro" id="IPR041373">
    <property type="entry name" value="RT_RNaseH"/>
</dbReference>
<keyword evidence="3" id="KW-0548">Nucleotidyltransferase</keyword>
<evidence type="ECO:0000256" key="2">
    <source>
        <dbReference type="ARBA" id="ARBA00022679"/>
    </source>
</evidence>
<dbReference type="Gene3D" id="3.10.10.10">
    <property type="entry name" value="HIV Type 1 Reverse Transcriptase, subunit A, domain 1"/>
    <property type="match status" value="1"/>
</dbReference>
<dbReference type="CDD" id="cd01647">
    <property type="entry name" value="RT_LTR"/>
    <property type="match status" value="1"/>
</dbReference>
<dbReference type="Pfam" id="PF17921">
    <property type="entry name" value="Integrase_H2C2"/>
    <property type="match status" value="1"/>
</dbReference>
<dbReference type="InterPro" id="IPR001969">
    <property type="entry name" value="Aspartic_peptidase_AS"/>
</dbReference>
<dbReference type="Gene3D" id="2.40.70.10">
    <property type="entry name" value="Acid Proteases"/>
    <property type="match status" value="1"/>
</dbReference>
<dbReference type="Gene3D" id="1.10.340.70">
    <property type="match status" value="1"/>
</dbReference>
<dbReference type="InterPro" id="IPR043128">
    <property type="entry name" value="Rev_trsase/Diguanyl_cyclase"/>
</dbReference>
<dbReference type="Gene3D" id="3.30.420.10">
    <property type="entry name" value="Ribonuclease H-like superfamily/Ribonuclease H"/>
    <property type="match status" value="1"/>
</dbReference>
<dbReference type="GO" id="GO:0004190">
    <property type="term" value="F:aspartic-type endopeptidase activity"/>
    <property type="evidence" value="ECO:0007669"/>
    <property type="project" value="InterPro"/>
</dbReference>
<evidence type="ECO:0000256" key="8">
    <source>
        <dbReference type="SAM" id="MobiDB-lite"/>
    </source>
</evidence>
<proteinExistence type="predicted"/>
<evidence type="ECO:0000256" key="7">
    <source>
        <dbReference type="ARBA" id="ARBA00022918"/>
    </source>
</evidence>
<dbReference type="SUPFAM" id="SSF50630">
    <property type="entry name" value="Acid proteases"/>
    <property type="match status" value="1"/>
</dbReference>
<dbReference type="GO" id="GO:0015074">
    <property type="term" value="P:DNA integration"/>
    <property type="evidence" value="ECO:0007669"/>
    <property type="project" value="InterPro"/>
</dbReference>
<dbReference type="PROSITE" id="PS00141">
    <property type="entry name" value="ASP_PROTEASE"/>
    <property type="match status" value="1"/>
</dbReference>
<dbReference type="PANTHER" id="PTHR37984">
    <property type="entry name" value="PROTEIN CBG26694"/>
    <property type="match status" value="1"/>
</dbReference>
<organism evidence="10 11">
    <name type="scientific">Vitis vinifera</name>
    <name type="common">Grape</name>
    <dbReference type="NCBI Taxonomy" id="29760"/>
    <lineage>
        <taxon>Eukaryota</taxon>
        <taxon>Viridiplantae</taxon>
        <taxon>Streptophyta</taxon>
        <taxon>Embryophyta</taxon>
        <taxon>Tracheophyta</taxon>
        <taxon>Spermatophyta</taxon>
        <taxon>Magnoliopsida</taxon>
        <taxon>eudicotyledons</taxon>
        <taxon>Gunneridae</taxon>
        <taxon>Pentapetalae</taxon>
        <taxon>rosids</taxon>
        <taxon>Vitales</taxon>
        <taxon>Vitaceae</taxon>
        <taxon>Viteae</taxon>
        <taxon>Vitis</taxon>
    </lineage>
</organism>
<dbReference type="SUPFAM" id="SSF56672">
    <property type="entry name" value="DNA/RNA polymerases"/>
    <property type="match status" value="1"/>
</dbReference>
<feature type="region of interest" description="Disordered" evidence="8">
    <location>
        <begin position="1"/>
        <end position="48"/>
    </location>
</feature>
<dbReference type="GO" id="GO:0006508">
    <property type="term" value="P:proteolysis"/>
    <property type="evidence" value="ECO:0007669"/>
    <property type="project" value="InterPro"/>
</dbReference>
<evidence type="ECO:0000313" key="11">
    <source>
        <dbReference type="Proteomes" id="UP000288805"/>
    </source>
</evidence>
<dbReference type="Gene3D" id="3.30.70.270">
    <property type="match status" value="3"/>
</dbReference>
<dbReference type="InterPro" id="IPR041588">
    <property type="entry name" value="Integrase_H2C2"/>
</dbReference>
<dbReference type="InterPro" id="IPR005162">
    <property type="entry name" value="Retrotrans_gag_dom"/>
</dbReference>
<dbReference type="GO" id="GO:0003964">
    <property type="term" value="F:RNA-directed DNA polymerase activity"/>
    <property type="evidence" value="ECO:0007669"/>
    <property type="project" value="UniProtKB-KW"/>
</dbReference>
<reference evidence="10 11" key="1">
    <citation type="journal article" date="2018" name="PLoS Genet.">
        <title>Population sequencing reveals clonal diversity and ancestral inbreeding in the grapevine cultivar Chardonnay.</title>
        <authorList>
            <person name="Roach M.J."/>
            <person name="Johnson D.L."/>
            <person name="Bohlmann J."/>
            <person name="van Vuuren H.J."/>
            <person name="Jones S.J."/>
            <person name="Pretorius I.S."/>
            <person name="Schmidt S.A."/>
            <person name="Borneman A.R."/>
        </authorList>
    </citation>
    <scope>NUCLEOTIDE SEQUENCE [LARGE SCALE GENOMIC DNA]</scope>
    <source>
        <strain evidence="11">cv. Chardonnay</strain>
        <tissue evidence="10">Leaf</tissue>
    </source>
</reference>
<dbReference type="InterPro" id="IPR000477">
    <property type="entry name" value="RT_dom"/>
</dbReference>
<feature type="compositionally biased region" description="Basic and acidic residues" evidence="8">
    <location>
        <begin position="374"/>
        <end position="389"/>
    </location>
</feature>
<dbReference type="AlphaFoldDB" id="A0A438FZL3"/>
<dbReference type="Pfam" id="PF13975">
    <property type="entry name" value="gag-asp_proteas"/>
    <property type="match status" value="1"/>
</dbReference>
<evidence type="ECO:0000256" key="1">
    <source>
        <dbReference type="ARBA" id="ARBA00012493"/>
    </source>
</evidence>
<keyword evidence="6" id="KW-0378">Hydrolase</keyword>
<dbReference type="Pfam" id="PF03732">
    <property type="entry name" value="Retrotrans_gag"/>
    <property type="match status" value="1"/>
</dbReference>
<feature type="domain" description="Integrase catalytic" evidence="9">
    <location>
        <begin position="1022"/>
        <end position="1179"/>
    </location>
</feature>
<keyword evidence="4" id="KW-0540">Nuclease</keyword>